<sequence length="102" mass="11834">MEQKNIFPALPPEEFQSHHAPSPIPGPSQKLPSMKTSKRYKPPKAKIFHAKKRSKSRTIASKTYYRRVSPVDIIDPEVIECEEVSLPKRRKLEDKLVKKKKK</sequence>
<dbReference type="AlphaFoldDB" id="A0AAV7KLJ6"/>
<organism evidence="2 3">
    <name type="scientific">Oopsacas minuta</name>
    <dbReference type="NCBI Taxonomy" id="111878"/>
    <lineage>
        <taxon>Eukaryota</taxon>
        <taxon>Metazoa</taxon>
        <taxon>Porifera</taxon>
        <taxon>Hexactinellida</taxon>
        <taxon>Hexasterophora</taxon>
        <taxon>Lyssacinosida</taxon>
        <taxon>Leucopsacidae</taxon>
        <taxon>Oopsacas</taxon>
    </lineage>
</organism>
<name>A0AAV7KLJ6_9METZ</name>
<evidence type="ECO:0000313" key="2">
    <source>
        <dbReference type="EMBL" id="KAI6661179.1"/>
    </source>
</evidence>
<reference evidence="2 3" key="1">
    <citation type="journal article" date="2023" name="BMC Biol.">
        <title>The compact genome of the sponge Oopsacas minuta (Hexactinellida) is lacking key metazoan core genes.</title>
        <authorList>
            <person name="Santini S."/>
            <person name="Schenkelaars Q."/>
            <person name="Jourda C."/>
            <person name="Duchesne M."/>
            <person name="Belahbib H."/>
            <person name="Rocher C."/>
            <person name="Selva M."/>
            <person name="Riesgo A."/>
            <person name="Vervoort M."/>
            <person name="Leys S.P."/>
            <person name="Kodjabachian L."/>
            <person name="Le Bivic A."/>
            <person name="Borchiellini C."/>
            <person name="Claverie J.M."/>
            <person name="Renard E."/>
        </authorList>
    </citation>
    <scope>NUCLEOTIDE SEQUENCE [LARGE SCALE GENOMIC DNA]</scope>
    <source>
        <strain evidence="2">SPO-2</strain>
    </source>
</reference>
<proteinExistence type="predicted"/>
<gene>
    <name evidence="2" type="ORF">LOD99_10158</name>
</gene>
<dbReference type="Proteomes" id="UP001165289">
    <property type="component" value="Unassembled WGS sequence"/>
</dbReference>
<protein>
    <submittedName>
        <fullName evidence="2">Uncharacterized protein</fullName>
    </submittedName>
</protein>
<feature type="region of interest" description="Disordered" evidence="1">
    <location>
        <begin position="1"/>
        <end position="42"/>
    </location>
</feature>
<evidence type="ECO:0000313" key="3">
    <source>
        <dbReference type="Proteomes" id="UP001165289"/>
    </source>
</evidence>
<keyword evidence="3" id="KW-1185">Reference proteome</keyword>
<evidence type="ECO:0000256" key="1">
    <source>
        <dbReference type="SAM" id="MobiDB-lite"/>
    </source>
</evidence>
<dbReference type="EMBL" id="JAKMXF010000020">
    <property type="protein sequence ID" value="KAI6661179.1"/>
    <property type="molecule type" value="Genomic_DNA"/>
</dbReference>
<accession>A0AAV7KLJ6</accession>
<comment type="caution">
    <text evidence="2">The sequence shown here is derived from an EMBL/GenBank/DDBJ whole genome shotgun (WGS) entry which is preliminary data.</text>
</comment>